<dbReference type="PANTHER" id="PTHR43133">
    <property type="entry name" value="RNA POLYMERASE ECF-TYPE SIGMA FACTO"/>
    <property type="match status" value="1"/>
</dbReference>
<dbReference type="NCBIfam" id="TIGR02937">
    <property type="entry name" value="sigma70-ECF"/>
    <property type="match status" value="1"/>
</dbReference>
<sequence>MPTLKLIRDRGDALDQQHLAMRFAAGDPGAMRDLYRQHATFVFSLCMAALRHRQDAEDATQQVFTRAWRSHDTYDVTQPTGAWLTGITRRVIADVFARRARDQQAAEAGADAQSRHEAPQPTDALVDRVVVQQTLDALGPPQDEILRLAYTEDLPLKTIAERLEMPLGTVKSHVHRGLARMRESLEVHSD</sequence>
<dbReference type="PANTHER" id="PTHR43133:SF62">
    <property type="entry name" value="RNA POLYMERASE SIGMA FACTOR SIGZ"/>
    <property type="match status" value="1"/>
</dbReference>
<evidence type="ECO:0000313" key="8">
    <source>
        <dbReference type="Proteomes" id="UP000643525"/>
    </source>
</evidence>
<dbReference type="Pfam" id="PF04542">
    <property type="entry name" value="Sigma70_r2"/>
    <property type="match status" value="1"/>
</dbReference>
<evidence type="ECO:0000256" key="1">
    <source>
        <dbReference type="ARBA" id="ARBA00010641"/>
    </source>
</evidence>
<comment type="caution">
    <text evidence="7">The sequence shown here is derived from an EMBL/GenBank/DDBJ whole genome shotgun (WGS) entry which is preliminary data.</text>
</comment>
<keyword evidence="2" id="KW-0805">Transcription regulation</keyword>
<dbReference type="InterPro" id="IPR014284">
    <property type="entry name" value="RNA_pol_sigma-70_dom"/>
</dbReference>
<dbReference type="SUPFAM" id="SSF88659">
    <property type="entry name" value="Sigma3 and sigma4 domains of RNA polymerase sigma factors"/>
    <property type="match status" value="1"/>
</dbReference>
<evidence type="ECO:0000259" key="6">
    <source>
        <dbReference type="Pfam" id="PF08281"/>
    </source>
</evidence>
<feature type="domain" description="RNA polymerase sigma-70 region 2" evidence="5">
    <location>
        <begin position="34"/>
        <end position="101"/>
    </location>
</feature>
<feature type="domain" description="RNA polymerase sigma factor 70 region 4 type 2" evidence="6">
    <location>
        <begin position="130"/>
        <end position="181"/>
    </location>
</feature>
<protein>
    <submittedName>
        <fullName evidence="7">RNA polymerase sigma-70 factor (ECF subfamily)</fullName>
    </submittedName>
</protein>
<gene>
    <name evidence="7" type="ORF">H4W27_001444</name>
</gene>
<proteinExistence type="inferred from homology"/>
<dbReference type="Proteomes" id="UP000643525">
    <property type="component" value="Unassembled WGS sequence"/>
</dbReference>
<keyword evidence="3" id="KW-0731">Sigma factor</keyword>
<dbReference type="Gene3D" id="1.10.1740.10">
    <property type="match status" value="1"/>
</dbReference>
<evidence type="ECO:0000256" key="2">
    <source>
        <dbReference type="ARBA" id="ARBA00023015"/>
    </source>
</evidence>
<dbReference type="InterPro" id="IPR039425">
    <property type="entry name" value="RNA_pol_sigma-70-like"/>
</dbReference>
<dbReference type="SUPFAM" id="SSF88946">
    <property type="entry name" value="Sigma2 domain of RNA polymerase sigma factors"/>
    <property type="match status" value="1"/>
</dbReference>
<dbReference type="CDD" id="cd06171">
    <property type="entry name" value="Sigma70_r4"/>
    <property type="match status" value="1"/>
</dbReference>
<name>A0ABR9JEH5_9MICC</name>
<dbReference type="EMBL" id="JADBED010000001">
    <property type="protein sequence ID" value="MBE1524326.1"/>
    <property type="molecule type" value="Genomic_DNA"/>
</dbReference>
<evidence type="ECO:0000259" key="5">
    <source>
        <dbReference type="Pfam" id="PF04542"/>
    </source>
</evidence>
<dbReference type="InterPro" id="IPR007627">
    <property type="entry name" value="RNA_pol_sigma70_r2"/>
</dbReference>
<comment type="similarity">
    <text evidence="1">Belongs to the sigma-70 factor family. ECF subfamily.</text>
</comment>
<dbReference type="InterPro" id="IPR036388">
    <property type="entry name" value="WH-like_DNA-bd_sf"/>
</dbReference>
<keyword evidence="4" id="KW-0804">Transcription</keyword>
<evidence type="ECO:0000256" key="3">
    <source>
        <dbReference type="ARBA" id="ARBA00023082"/>
    </source>
</evidence>
<dbReference type="RefSeq" id="WP_318782216.1">
    <property type="nucleotide sequence ID" value="NZ_BAAALJ010000024.1"/>
</dbReference>
<dbReference type="InterPro" id="IPR013249">
    <property type="entry name" value="RNA_pol_sigma70_r4_t2"/>
</dbReference>
<dbReference type="InterPro" id="IPR013325">
    <property type="entry name" value="RNA_pol_sigma_r2"/>
</dbReference>
<evidence type="ECO:0000256" key="4">
    <source>
        <dbReference type="ARBA" id="ARBA00023163"/>
    </source>
</evidence>
<dbReference type="InterPro" id="IPR013324">
    <property type="entry name" value="RNA_pol_sigma_r3/r4-like"/>
</dbReference>
<organism evidence="7 8">
    <name type="scientific">Nesterenkonia lutea</name>
    <dbReference type="NCBI Taxonomy" id="272919"/>
    <lineage>
        <taxon>Bacteria</taxon>
        <taxon>Bacillati</taxon>
        <taxon>Actinomycetota</taxon>
        <taxon>Actinomycetes</taxon>
        <taxon>Micrococcales</taxon>
        <taxon>Micrococcaceae</taxon>
        <taxon>Nesterenkonia</taxon>
    </lineage>
</organism>
<dbReference type="Gene3D" id="1.10.10.10">
    <property type="entry name" value="Winged helix-like DNA-binding domain superfamily/Winged helix DNA-binding domain"/>
    <property type="match status" value="1"/>
</dbReference>
<accession>A0ABR9JEH5</accession>
<evidence type="ECO:0000313" key="7">
    <source>
        <dbReference type="EMBL" id="MBE1524326.1"/>
    </source>
</evidence>
<reference evidence="7 8" key="1">
    <citation type="submission" date="2020-10" db="EMBL/GenBank/DDBJ databases">
        <title>Sequencing the genomes of 1000 actinobacteria strains.</title>
        <authorList>
            <person name="Klenk H.-P."/>
        </authorList>
    </citation>
    <scope>NUCLEOTIDE SEQUENCE [LARGE SCALE GENOMIC DNA]</scope>
    <source>
        <strain evidence="7 8">DSM 15666</strain>
    </source>
</reference>
<dbReference type="Pfam" id="PF08281">
    <property type="entry name" value="Sigma70_r4_2"/>
    <property type="match status" value="1"/>
</dbReference>
<keyword evidence="8" id="KW-1185">Reference proteome</keyword>